<dbReference type="RefSeq" id="WP_144888577.1">
    <property type="nucleotide sequence ID" value="NZ_VLLE01000007.1"/>
</dbReference>
<dbReference type="AlphaFoldDB" id="A0A562SAR8"/>
<dbReference type="OrthoDB" id="7342920at2"/>
<dbReference type="Gene3D" id="1.25.40.10">
    <property type="entry name" value="Tetratricopeptide repeat domain"/>
    <property type="match status" value="1"/>
</dbReference>
<keyword evidence="1" id="KW-0732">Signal</keyword>
<evidence type="ECO:0000313" key="3">
    <source>
        <dbReference type="Proteomes" id="UP000316167"/>
    </source>
</evidence>
<gene>
    <name evidence="2" type="ORF">IQ13_4117</name>
</gene>
<comment type="caution">
    <text evidence="2">The sequence shown here is derived from an EMBL/GenBank/DDBJ whole genome shotgun (WGS) entry which is preliminary data.</text>
</comment>
<proteinExistence type="predicted"/>
<dbReference type="SUPFAM" id="SSF48452">
    <property type="entry name" value="TPR-like"/>
    <property type="match status" value="1"/>
</dbReference>
<dbReference type="PANTHER" id="PTHR33706">
    <property type="entry name" value="MORN VARIANT REPEAT PROTEIN"/>
    <property type="match status" value="1"/>
</dbReference>
<feature type="signal peptide" evidence="1">
    <location>
        <begin position="1"/>
        <end position="22"/>
    </location>
</feature>
<dbReference type="Gene3D" id="3.90.930.1">
    <property type="match status" value="5"/>
</dbReference>
<dbReference type="PANTHER" id="PTHR33706:SF1">
    <property type="entry name" value="TPR REPEAT PROTEIN"/>
    <property type="match status" value="1"/>
</dbReference>
<dbReference type="Proteomes" id="UP000316167">
    <property type="component" value="Unassembled WGS sequence"/>
</dbReference>
<dbReference type="Gene3D" id="2.20.110.10">
    <property type="entry name" value="Histone H3 K4-specific methyltransferase SET7/9 N-terminal domain"/>
    <property type="match status" value="1"/>
</dbReference>
<dbReference type="EMBL" id="VLLE01000007">
    <property type="protein sequence ID" value="TWI78431.1"/>
    <property type="molecule type" value="Genomic_DNA"/>
</dbReference>
<dbReference type="InterPro" id="IPR011652">
    <property type="entry name" value="MORN_2"/>
</dbReference>
<organism evidence="2 3">
    <name type="scientific">Lacibacter cauensis</name>
    <dbReference type="NCBI Taxonomy" id="510947"/>
    <lineage>
        <taxon>Bacteria</taxon>
        <taxon>Pseudomonadati</taxon>
        <taxon>Bacteroidota</taxon>
        <taxon>Chitinophagia</taxon>
        <taxon>Chitinophagales</taxon>
        <taxon>Chitinophagaceae</taxon>
        <taxon>Lacibacter</taxon>
    </lineage>
</organism>
<sequence length="1097" mass="125706">MKSTLKCILCLLLTVSVQQLVAQIVPVKSPDSRPILLKGVELYEKGSYKEAAKEFGSIHRNDTSYLLSLYEKALALQQDSSYDDALATINLALTGMHTESIHDYLVLKANILDDMGKSQEALLLYDSALKLFPASQTIRSQKVTALVRLKRYDEAEALARECVVMNFLNPLHHYKMGVVAYQQGKIVPTLMAMMMAQIVNPSHGNVNRVVTYLSSICNAKDETLEAQQRRTGDNYPDNFSKVEQIIFSKIAFDKGYKVKFNLDDNIFKQINVMLEKLEFDEASDDAYMQLYVPYFKQLYTDKKVEVMLNHAFSGLTIDAIASYMKKNKSEVSAFTKEAFSYVDLVRSTRVVQYKERQTAERLYHFDENRFYAEGKMVGEGGEGYWKFYFPDGYLKAEGELLNNERNGIWKFYHETGKLQSVEQFNKGVSDGPVTVYYSNGALKRTIAYKDGKAEGVVKNYSLYGVVTSEENYVNNEMDGKQTYYYNDGTIKSQFQYKAGKANGAYVMYYGNKTIKEQGAYNEDELDGEIKVFFTDGKLKAAYQYSKGKTTGTWSYFHRNGKLDYKVEMTEKGAQGEVLHYDDKGQLSSKESFKDGINVGISEYYHKGKPYVYYKSSAKGKTNEIRYVDSLGNEKLLNKRSGKIWSVAYYSPYGYKTSDKQFNQDEELTNEAVYYNTQGLPVLKELYKDGALEGNVQSWYYNKNSKDETEYVAGKKTGVSKTYFANGNLSSVSFYDEDVLVDYQYEYSMKGTLLSKYFFAAGEKTGYGISNYADGKPFYEERYLNGWLIEVTQFDETGKRMTPIRFENGKGIYKLVYPNGKSYYELPLVNGVWEGMQKSYYPDGKLMNEVMFKNDEKNGVAKYYHTNGKLSMEGAYLYDLKTGVWKSYNENGVLEYEEYYVDGLQHGKSKYYDNGKLQREIDYEEGNRSGTSRYFEETGGTAFEIYYEDGLITAYAYPDRSKKMQKPIPLPNFTGTIEAFYSNGNKAAFIEVAAGVYHGKFRLYNEKGVLAYESTDEYGYTNGAVKSFYDNGKLKMEYTQVYDLTDGVFKEYYPDGKIQTEATYDMGNPHGTYKAYDPTGKLLETRVYYQGYIREIKK</sequence>
<evidence type="ECO:0000313" key="2">
    <source>
        <dbReference type="EMBL" id="TWI78431.1"/>
    </source>
</evidence>
<evidence type="ECO:0000256" key="1">
    <source>
        <dbReference type="SAM" id="SignalP"/>
    </source>
</evidence>
<keyword evidence="3" id="KW-1185">Reference proteome</keyword>
<accession>A0A562SAR8</accession>
<protein>
    <submittedName>
        <fullName evidence="2">Antitoxin component YwqK of YwqJK toxin-antitoxin module</fullName>
    </submittedName>
</protein>
<dbReference type="Pfam" id="PF07661">
    <property type="entry name" value="MORN_2"/>
    <property type="match status" value="13"/>
</dbReference>
<reference evidence="2 3" key="1">
    <citation type="journal article" date="2015" name="Stand. Genomic Sci.">
        <title>Genomic Encyclopedia of Bacterial and Archaeal Type Strains, Phase III: the genomes of soil and plant-associated and newly described type strains.</title>
        <authorList>
            <person name="Whitman W.B."/>
            <person name="Woyke T."/>
            <person name="Klenk H.P."/>
            <person name="Zhou Y."/>
            <person name="Lilburn T.G."/>
            <person name="Beck B.J."/>
            <person name="De Vos P."/>
            <person name="Vandamme P."/>
            <person name="Eisen J.A."/>
            <person name="Garrity G."/>
            <person name="Hugenholtz P."/>
            <person name="Kyrpides N.C."/>
        </authorList>
    </citation>
    <scope>NUCLEOTIDE SEQUENCE [LARGE SCALE GENOMIC DNA]</scope>
    <source>
        <strain evidence="2 3">CGMCC 1.7271</strain>
    </source>
</reference>
<name>A0A562SAR8_9BACT</name>
<dbReference type="InterPro" id="IPR011990">
    <property type="entry name" value="TPR-like_helical_dom_sf"/>
</dbReference>
<dbReference type="SUPFAM" id="SSF82185">
    <property type="entry name" value="Histone H3 K4-specific methyltransferase SET7/9 N-terminal domain"/>
    <property type="match status" value="5"/>
</dbReference>
<feature type="chain" id="PRO_5022095588" evidence="1">
    <location>
        <begin position="23"/>
        <end position="1097"/>
    </location>
</feature>